<organism evidence="3 4">
    <name type="scientific">Arabis alpina</name>
    <name type="common">Alpine rock-cress</name>
    <dbReference type="NCBI Taxonomy" id="50452"/>
    <lineage>
        <taxon>Eukaryota</taxon>
        <taxon>Viridiplantae</taxon>
        <taxon>Streptophyta</taxon>
        <taxon>Embryophyta</taxon>
        <taxon>Tracheophyta</taxon>
        <taxon>Spermatophyta</taxon>
        <taxon>Magnoliopsida</taxon>
        <taxon>eudicotyledons</taxon>
        <taxon>Gunneridae</taxon>
        <taxon>Pentapetalae</taxon>
        <taxon>rosids</taxon>
        <taxon>malvids</taxon>
        <taxon>Brassicales</taxon>
        <taxon>Brassicaceae</taxon>
        <taxon>Arabideae</taxon>
        <taxon>Arabis</taxon>
    </lineage>
</organism>
<name>A0A087GN59_ARAAL</name>
<keyword evidence="1" id="KW-0175">Coiled coil</keyword>
<feature type="region of interest" description="Disordered" evidence="2">
    <location>
        <begin position="685"/>
        <end position="708"/>
    </location>
</feature>
<feature type="compositionally biased region" description="Polar residues" evidence="2">
    <location>
        <begin position="13"/>
        <end position="31"/>
    </location>
</feature>
<feature type="region of interest" description="Disordered" evidence="2">
    <location>
        <begin position="1"/>
        <end position="61"/>
    </location>
</feature>
<accession>A0A087GN59</accession>
<feature type="compositionally biased region" description="Polar residues" evidence="2">
    <location>
        <begin position="49"/>
        <end position="58"/>
    </location>
</feature>
<dbReference type="PANTHER" id="PTHR31099:SF49">
    <property type="entry name" value="MYOSIN HEAVY CHAIN-LIKE PROTEIN"/>
    <property type="match status" value="1"/>
</dbReference>
<dbReference type="AlphaFoldDB" id="A0A087GN59"/>
<evidence type="ECO:0000256" key="1">
    <source>
        <dbReference type="SAM" id="Coils"/>
    </source>
</evidence>
<keyword evidence="4" id="KW-1185">Reference proteome</keyword>
<protein>
    <submittedName>
        <fullName evidence="3">Uncharacterized protein</fullName>
    </submittedName>
</protein>
<evidence type="ECO:0000313" key="4">
    <source>
        <dbReference type="Proteomes" id="UP000029120"/>
    </source>
</evidence>
<dbReference type="Proteomes" id="UP000029120">
    <property type="component" value="Chromosome 6"/>
</dbReference>
<dbReference type="OrthoDB" id="1113395at2759"/>
<gene>
    <name evidence="3" type="ordered locus">AALP_Aa6g096300</name>
</gene>
<evidence type="ECO:0000256" key="2">
    <source>
        <dbReference type="SAM" id="MobiDB-lite"/>
    </source>
</evidence>
<evidence type="ECO:0000313" key="3">
    <source>
        <dbReference type="EMBL" id="KFK31311.1"/>
    </source>
</evidence>
<reference evidence="4" key="1">
    <citation type="journal article" date="2015" name="Nat. Plants">
        <title>Genome expansion of Arabis alpina linked with retrotransposition and reduced symmetric DNA methylation.</title>
        <authorList>
            <person name="Willing E.M."/>
            <person name="Rawat V."/>
            <person name="Mandakova T."/>
            <person name="Maumus F."/>
            <person name="James G.V."/>
            <person name="Nordstroem K.J."/>
            <person name="Becker C."/>
            <person name="Warthmann N."/>
            <person name="Chica C."/>
            <person name="Szarzynska B."/>
            <person name="Zytnicki M."/>
            <person name="Albani M.C."/>
            <person name="Kiefer C."/>
            <person name="Bergonzi S."/>
            <person name="Castaings L."/>
            <person name="Mateos J.L."/>
            <person name="Berns M.C."/>
            <person name="Bujdoso N."/>
            <person name="Piofczyk T."/>
            <person name="de Lorenzo L."/>
            <person name="Barrero-Sicilia C."/>
            <person name="Mateos I."/>
            <person name="Piednoel M."/>
            <person name="Hagmann J."/>
            <person name="Chen-Min-Tao R."/>
            <person name="Iglesias-Fernandez R."/>
            <person name="Schuster S.C."/>
            <person name="Alonso-Blanco C."/>
            <person name="Roudier F."/>
            <person name="Carbonero P."/>
            <person name="Paz-Ares J."/>
            <person name="Davis S.J."/>
            <person name="Pecinka A."/>
            <person name="Quesneville H."/>
            <person name="Colot V."/>
            <person name="Lysak M.A."/>
            <person name="Weigel D."/>
            <person name="Coupland G."/>
            <person name="Schneeberger K."/>
        </authorList>
    </citation>
    <scope>NUCLEOTIDE SEQUENCE [LARGE SCALE GENOMIC DNA]</scope>
    <source>
        <strain evidence="4">cv. Pajares</strain>
    </source>
</reference>
<dbReference type="EMBL" id="CM002874">
    <property type="protein sequence ID" value="KFK31311.1"/>
    <property type="molecule type" value="Genomic_DNA"/>
</dbReference>
<dbReference type="Gramene" id="KFK31311">
    <property type="protein sequence ID" value="KFK31311"/>
    <property type="gene ID" value="AALP_AA6G096300"/>
</dbReference>
<feature type="coiled-coil region" evidence="1">
    <location>
        <begin position="528"/>
        <end position="586"/>
    </location>
</feature>
<proteinExistence type="predicted"/>
<feature type="region of interest" description="Disordered" evidence="2">
    <location>
        <begin position="416"/>
        <end position="443"/>
    </location>
</feature>
<sequence length="708" mass="79801">MKVLALMSELRSSRASGSTPSEAGSFSSPLTRSDERQVSDPPAIDDSENSGGDENSQGDAKIRYERGISGAGVRDDIGLQIPQGVKVLDTGLCDHAVLGPEDDFKMTSTMEAINTFADQTWAGIRILIPKKKERPWSPPDGFMCLYESFFRYGGLWFPIPRILLEYCARRRISISQLTPAAIRNVCGILIMAVELGRAISRRQLDEIVQLGCLDATGRFYVASRPRCRLLRETRRKVDYWKLKYFFVEINKASVGDFSGQFSVGWNTFVEHPVQVSYRDLKEVVHVLAVLKALGYQQWKEFLEQRIQRCRQRIITENYYMPLSQLRPYTFKPVKDRKPRSRKKADMPVDQGGEMGRARLALDVYDVSAASVTVSPTRVDLYLADTRAQQSKDKGPTRETTSRVGAEVLMRDGIVAKETYDRRKKDKEAAETSKKRKADDVPGHVNLRELGKRARNQDKVTDGEVDRVGVENVGDVGNVGQDVVVVGDGSTAKAGRYDFDYSFRGSGQHISQDKVACAELMIADYNMMVAKYEKILARANRLLEEKKALRGKVDQLNESAVRKVKRFGELEQEKKALEVDMVELKKRFEKEVGRRRAVASFVKEQMTRLRKSRATMVERAGTYEKLDADLEQHKEEFTNLDVLEVTEADFRYNPAAPQASPDFLSFTIETNLLVGDFGMHDSWGSIESRVPDGREVDDDADSAHIPPAA</sequence>
<dbReference type="PANTHER" id="PTHR31099">
    <property type="entry name" value="OS06G0165300 PROTEIN"/>
    <property type="match status" value="1"/>
</dbReference>